<dbReference type="InterPro" id="IPR029044">
    <property type="entry name" value="Nucleotide-diphossugar_trans"/>
</dbReference>
<sequence length="473" mass="52746">MSTSKAIEIQRESYTLHETPAVLFPFEVYLNAFSVLHFLSWTLWLLHMITHFALAYQIQQDGSHVPWKIWIAALCDLLLAIPEVLTAGNIGLALCTGKAAHPRPSYRLHGRVAPSVDIMITSCGEPADMIINTVAAAAAQDYPPEQFRIFVLDDSHDADLRHAVDLLKLRLNRVAGPQVIYLSRTVMPGQQSYFKSGNLRFGIEQSQRLGEGSMLLAGLDADMIPEPNWLRQMVPHLLLREEVAIACGPQRYYNVPSSDPLGQQADFDIYFTVQELLNDCLGAPMCTGTGYVARRSAIAEIGGWPLAYTGEDYMCSAILTGAGWDVVFVRSFLQTGLAPESMTAAMKQRMRWTDAGLEVHQRLGPYLSASTLTSRMKPSVRAVNMIYIIRDYSPLTTVLGMVLLPLALIPTPGADDDLLSIANKHRPFIFWAQTLFLATHMTRTLRVYLTYKHLNLSHVANIHSQEMWSAPCE</sequence>
<evidence type="ECO:0000256" key="5">
    <source>
        <dbReference type="ARBA" id="ARBA00022989"/>
    </source>
</evidence>
<feature type="transmembrane region" description="Helical" evidence="7">
    <location>
        <begin position="28"/>
        <end position="46"/>
    </location>
</feature>
<evidence type="ECO:0000256" key="3">
    <source>
        <dbReference type="ARBA" id="ARBA00022679"/>
    </source>
</evidence>
<dbReference type="Pfam" id="PF13641">
    <property type="entry name" value="Glyco_tranf_2_3"/>
    <property type="match status" value="1"/>
</dbReference>
<dbReference type="EMBL" id="JASNWA010000007">
    <property type="protein sequence ID" value="KAK3172574.1"/>
    <property type="molecule type" value="Genomic_DNA"/>
</dbReference>
<dbReference type="GO" id="GO:0016020">
    <property type="term" value="C:membrane"/>
    <property type="evidence" value="ECO:0007669"/>
    <property type="project" value="UniProtKB-SubCell"/>
</dbReference>
<dbReference type="PANTHER" id="PTHR43867">
    <property type="entry name" value="CELLULOSE SYNTHASE CATALYTIC SUBUNIT A [UDP-FORMING]"/>
    <property type="match status" value="1"/>
</dbReference>
<reference evidence="8" key="1">
    <citation type="submission" date="2022-11" db="EMBL/GenBank/DDBJ databases">
        <title>Chromosomal genome sequence assembly and mating type (MAT) locus characterization of the leprose asexual lichenized fungus Lepraria neglecta (Nyl.) Erichsen.</title>
        <authorList>
            <person name="Allen J.L."/>
            <person name="Pfeffer B."/>
        </authorList>
    </citation>
    <scope>NUCLEOTIDE SEQUENCE</scope>
    <source>
        <strain evidence="8">Allen 5258</strain>
    </source>
</reference>
<gene>
    <name evidence="8" type="ORF">OEA41_005898</name>
</gene>
<evidence type="ECO:0000256" key="2">
    <source>
        <dbReference type="ARBA" id="ARBA00022676"/>
    </source>
</evidence>
<keyword evidence="3" id="KW-0808">Transferase</keyword>
<accession>A0AAD9Z6M1</accession>
<name>A0AAD9Z6M1_9LECA</name>
<evidence type="ECO:0000256" key="6">
    <source>
        <dbReference type="ARBA" id="ARBA00023136"/>
    </source>
</evidence>
<dbReference type="SUPFAM" id="SSF53448">
    <property type="entry name" value="Nucleotide-diphospho-sugar transferases"/>
    <property type="match status" value="1"/>
</dbReference>
<organism evidence="8 9">
    <name type="scientific">Lepraria neglecta</name>
    <dbReference type="NCBI Taxonomy" id="209136"/>
    <lineage>
        <taxon>Eukaryota</taxon>
        <taxon>Fungi</taxon>
        <taxon>Dikarya</taxon>
        <taxon>Ascomycota</taxon>
        <taxon>Pezizomycotina</taxon>
        <taxon>Lecanoromycetes</taxon>
        <taxon>OSLEUM clade</taxon>
        <taxon>Lecanoromycetidae</taxon>
        <taxon>Lecanorales</taxon>
        <taxon>Lecanorineae</taxon>
        <taxon>Stereocaulaceae</taxon>
        <taxon>Lepraria</taxon>
    </lineage>
</organism>
<protein>
    <recommendedName>
        <fullName evidence="10">Glycosyltransferase 2-like domain-containing protein</fullName>
    </recommendedName>
</protein>
<evidence type="ECO:0000313" key="9">
    <source>
        <dbReference type="Proteomes" id="UP001276659"/>
    </source>
</evidence>
<comment type="caution">
    <text evidence="8">The sequence shown here is derived from an EMBL/GenBank/DDBJ whole genome shotgun (WGS) entry which is preliminary data.</text>
</comment>
<keyword evidence="5 7" id="KW-1133">Transmembrane helix</keyword>
<comment type="subcellular location">
    <subcellularLocation>
        <location evidence="1">Membrane</location>
        <topology evidence="1">Multi-pass membrane protein</topology>
    </subcellularLocation>
</comment>
<keyword evidence="6 7" id="KW-0472">Membrane</keyword>
<dbReference type="GO" id="GO:0016757">
    <property type="term" value="F:glycosyltransferase activity"/>
    <property type="evidence" value="ECO:0007669"/>
    <property type="project" value="UniProtKB-KW"/>
</dbReference>
<dbReference type="Proteomes" id="UP001276659">
    <property type="component" value="Unassembled WGS sequence"/>
</dbReference>
<dbReference type="AlphaFoldDB" id="A0AAD9Z6M1"/>
<evidence type="ECO:0000256" key="1">
    <source>
        <dbReference type="ARBA" id="ARBA00004141"/>
    </source>
</evidence>
<dbReference type="InterPro" id="IPR050321">
    <property type="entry name" value="Glycosyltr_2/OpgH_subfam"/>
</dbReference>
<evidence type="ECO:0000313" key="8">
    <source>
        <dbReference type="EMBL" id="KAK3172574.1"/>
    </source>
</evidence>
<keyword evidence="4 7" id="KW-0812">Transmembrane</keyword>
<evidence type="ECO:0008006" key="10">
    <source>
        <dbReference type="Google" id="ProtNLM"/>
    </source>
</evidence>
<keyword evidence="2" id="KW-0328">Glycosyltransferase</keyword>
<dbReference type="PANTHER" id="PTHR43867:SF2">
    <property type="entry name" value="CELLULOSE SYNTHASE CATALYTIC SUBUNIT A [UDP-FORMING]"/>
    <property type="match status" value="1"/>
</dbReference>
<evidence type="ECO:0000256" key="4">
    <source>
        <dbReference type="ARBA" id="ARBA00022692"/>
    </source>
</evidence>
<proteinExistence type="predicted"/>
<keyword evidence="9" id="KW-1185">Reference proteome</keyword>
<evidence type="ECO:0000256" key="7">
    <source>
        <dbReference type="SAM" id="Phobius"/>
    </source>
</evidence>
<dbReference type="Gene3D" id="3.90.550.10">
    <property type="entry name" value="Spore Coat Polysaccharide Biosynthesis Protein SpsA, Chain A"/>
    <property type="match status" value="1"/>
</dbReference>